<keyword evidence="2" id="KW-0812">Transmembrane</keyword>
<dbReference type="InterPro" id="IPR029058">
    <property type="entry name" value="AB_hydrolase_fold"/>
</dbReference>
<protein>
    <recommendedName>
        <fullName evidence="5">Phospholipid:diacylglycerol acyltransferase</fullName>
    </recommendedName>
</protein>
<feature type="transmembrane region" description="Helical" evidence="2">
    <location>
        <begin position="6"/>
        <end position="31"/>
    </location>
</feature>
<gene>
    <name evidence="3" type="primary">PARPA_06111.1 scaffold 21287</name>
</gene>
<dbReference type="InterPro" id="IPR003386">
    <property type="entry name" value="LACT/PDAT_acylTrfase"/>
</dbReference>
<reference evidence="3 4" key="1">
    <citation type="submission" date="2014-09" db="EMBL/GenBank/DDBJ databases">
        <authorList>
            <person name="Ellenberger Sabrina"/>
        </authorList>
    </citation>
    <scope>NUCLEOTIDE SEQUENCE [LARGE SCALE GENOMIC DNA]</scope>
    <source>
        <strain evidence="3 4">CBS 412.66</strain>
    </source>
</reference>
<dbReference type="Proteomes" id="UP000054107">
    <property type="component" value="Unassembled WGS sequence"/>
</dbReference>
<keyword evidence="2" id="KW-0472">Membrane</keyword>
<dbReference type="OrthoDB" id="190846at2759"/>
<evidence type="ECO:0008006" key="5">
    <source>
        <dbReference type="Google" id="ProtNLM"/>
    </source>
</evidence>
<accession>A0A0B7N9T4</accession>
<evidence type="ECO:0000313" key="3">
    <source>
        <dbReference type="EMBL" id="CEP12178.1"/>
    </source>
</evidence>
<dbReference type="Gene3D" id="3.40.50.1820">
    <property type="entry name" value="alpha/beta hydrolase"/>
    <property type="match status" value="1"/>
</dbReference>
<dbReference type="SUPFAM" id="SSF53474">
    <property type="entry name" value="alpha/beta-Hydrolases"/>
    <property type="match status" value="1"/>
</dbReference>
<feature type="region of interest" description="Disordered" evidence="1">
    <location>
        <begin position="493"/>
        <end position="513"/>
    </location>
</feature>
<evidence type="ECO:0000256" key="2">
    <source>
        <dbReference type="SAM" id="Phobius"/>
    </source>
</evidence>
<dbReference type="PANTHER" id="PTHR11440">
    <property type="entry name" value="LECITHIN-CHOLESTEROL ACYLTRANSFERASE-RELATED"/>
    <property type="match status" value="1"/>
</dbReference>
<feature type="transmembrane region" description="Helical" evidence="2">
    <location>
        <begin position="77"/>
        <end position="94"/>
    </location>
</feature>
<feature type="compositionally biased region" description="Basic and acidic residues" evidence="1">
    <location>
        <begin position="498"/>
        <end position="507"/>
    </location>
</feature>
<dbReference type="GO" id="GO:0006629">
    <property type="term" value="P:lipid metabolic process"/>
    <property type="evidence" value="ECO:0007669"/>
    <property type="project" value="InterPro"/>
</dbReference>
<sequence>MVITETSGIVVVFISFFLSYKFLSVVVFMTAAKRRNSKKSSGNATRSSDGREQPEDIMADSGLIFMEPKVFYRRKRFNFIIGVSVGLLAMYAASTTPAAQTHLNNLQDYVMLQLADIDLANILPQSYMVDEFLGNFTSLLRPTPATEISFMPAAEYKDQLDLKPHFPVVMIPGVVSSGLESWSTSVGSRKYFRKRMWGSMNMVRSVLLDKEDWMRNLMLDPVTGLDPSECKIRAVQGVEAADYFITGYWVWAKVIENLATIGYDTNSMHFASYDWRLSFGNLEVRDHYFSQLKAKIEFSKFSSGGLKSVIVTHSMGGSMFPYFLKWAESKQGGNGGPHWTNDHIESFVNIAGPLLGVPKAVTSLISGETRDTMALGSFGAFVLEKFFSRRERTRLLRSWMGGSSLLPKGGQAIWGNGECAPDDQEEEKYETFGNMISFVPHPEGINENSTETPSSAQDPLIRNYTVDGSFQLLLKNADPNFAKQLHANYSFGVTTDPKQLDKNENDPTKWSNPLESRLPKGKFLFEHLVTPDMKIYCMYGVGVPTERSYYYAVADEHLETDCADHNGTGCTHEVSYEHTASSSVDDKEGNTYIDANVNDPIQRIETGIRFSDGDGTVPLLSLGYMCSPSGAWIKHADLYNPGQCPVILREYMNEVSVSKLDVRGGYKASDHVDILGNWEMTLDLLQIVSGKGDNVTSRMLSPIDEHANKVDLNNLTS</sequence>
<keyword evidence="4" id="KW-1185">Reference proteome</keyword>
<evidence type="ECO:0000313" key="4">
    <source>
        <dbReference type="Proteomes" id="UP000054107"/>
    </source>
</evidence>
<dbReference type="GO" id="GO:0008374">
    <property type="term" value="F:O-acyltransferase activity"/>
    <property type="evidence" value="ECO:0007669"/>
    <property type="project" value="InterPro"/>
</dbReference>
<proteinExistence type="predicted"/>
<dbReference type="EMBL" id="LN727569">
    <property type="protein sequence ID" value="CEP12178.1"/>
    <property type="molecule type" value="Genomic_DNA"/>
</dbReference>
<evidence type="ECO:0000256" key="1">
    <source>
        <dbReference type="SAM" id="MobiDB-lite"/>
    </source>
</evidence>
<name>A0A0B7N9T4_9FUNG</name>
<dbReference type="AlphaFoldDB" id="A0A0B7N9T4"/>
<dbReference type="STRING" id="35722.A0A0B7N9T4"/>
<dbReference type="Pfam" id="PF02450">
    <property type="entry name" value="LCAT"/>
    <property type="match status" value="1"/>
</dbReference>
<organism evidence="3 4">
    <name type="scientific">Parasitella parasitica</name>
    <dbReference type="NCBI Taxonomy" id="35722"/>
    <lineage>
        <taxon>Eukaryota</taxon>
        <taxon>Fungi</taxon>
        <taxon>Fungi incertae sedis</taxon>
        <taxon>Mucoromycota</taxon>
        <taxon>Mucoromycotina</taxon>
        <taxon>Mucoromycetes</taxon>
        <taxon>Mucorales</taxon>
        <taxon>Mucorineae</taxon>
        <taxon>Mucoraceae</taxon>
        <taxon>Parasitella</taxon>
    </lineage>
</organism>
<keyword evidence="2" id="KW-1133">Transmembrane helix</keyword>